<evidence type="ECO:0000313" key="2">
    <source>
        <dbReference type="EMBL" id="BAF60282.1"/>
    </source>
</evidence>
<evidence type="ECO:0000313" key="3">
    <source>
        <dbReference type="Proteomes" id="UP000006556"/>
    </source>
</evidence>
<dbReference type="Proteomes" id="UP000006556">
    <property type="component" value="Chromosome"/>
</dbReference>
<name>A5D0G9_PELTS</name>
<accession>A5D0G9</accession>
<feature type="domain" description="Reverse transcriptase" evidence="1">
    <location>
        <begin position="241"/>
        <end position="360"/>
    </location>
</feature>
<protein>
    <recommendedName>
        <fullName evidence="1">Reverse transcriptase domain-containing protein</fullName>
    </recommendedName>
</protein>
<dbReference type="STRING" id="370438.PTH_2101"/>
<gene>
    <name evidence="2" type="ordered locus">PTH_2101</name>
</gene>
<dbReference type="InterPro" id="IPR000477">
    <property type="entry name" value="RT_dom"/>
</dbReference>
<dbReference type="EMBL" id="AP009389">
    <property type="protein sequence ID" value="BAF60282.1"/>
    <property type="molecule type" value="Genomic_DNA"/>
</dbReference>
<dbReference type="KEGG" id="pth:PTH_2101"/>
<dbReference type="Pfam" id="PF00078">
    <property type="entry name" value="RVT_1"/>
    <property type="match status" value="1"/>
</dbReference>
<dbReference type="AlphaFoldDB" id="A5D0G9"/>
<dbReference type="HOGENOM" id="CLU_291676_0_0_9"/>
<dbReference type="eggNOG" id="COG3344">
    <property type="taxonomic scope" value="Bacteria"/>
</dbReference>
<organism evidence="2 3">
    <name type="scientific">Pelotomaculum thermopropionicum (strain DSM 13744 / JCM 10971 / SI)</name>
    <dbReference type="NCBI Taxonomy" id="370438"/>
    <lineage>
        <taxon>Bacteria</taxon>
        <taxon>Bacillati</taxon>
        <taxon>Bacillota</taxon>
        <taxon>Clostridia</taxon>
        <taxon>Eubacteriales</taxon>
        <taxon>Desulfotomaculaceae</taxon>
        <taxon>Pelotomaculum</taxon>
    </lineage>
</organism>
<proteinExistence type="predicted"/>
<sequence>MKVIPSPEELPISWFYFGWKKARNFYLRNTGFYDPVELNRFGVNLELELEKIQRDFRRCVYKTSPIKLFLFPKALTEDGNMQYRPMFQIALRDQVAWATVMLAIGEWFDTHNFTNSPEHQKLEWMVSWSCNNRLRRVYYPVQNKNNVQYERMFLNLSNKDIYESFQWSLRRWRELQEKQFRDVFKNKKDREEGKAYYGNADIEKFYPTLKLEYVHKVLEQRLNNLCNEYQCIDTAKKWIILLKQLCTFELDEREGIKELYELIKEEKMFGENGSPEEFLPTGLISAGFLANCVLTEKVDKEMEKFCKEKTRQGTPTYITRYTDDFTIISSSKEVVIEGLKKLDECIKNIKGLKLSERKMKPRLDIDELKSKLDIIKKEDLSDKEKEKILELLEIQGECPYVTENDRLPKSTRAIDRLSQIGDQQLKAMDRYELREYLELVRDLLESDFTEEEIKTETRISFADWRLRKWSREVQERGLEETFQNELKDIANVLEKSFNRFFFKPGVLDSYVIFLLECAPRDISMRIERIMAKMKPCKEWRKDPFFLRVRFLYTVAANWRRVLPKVRPEIISAITKGIKLWNWHRSNESAKLLWYEKLAIIWVSTVLDLDLHELIKKDAWKNEELGKVYLFQRFEYIPGSIKENLAVIVTADFVKRNLQPSRADSQKHKLDERGKWLKWCWSTIQELNLADSPKLIMRLGLSQIDLFPKYLWEQVFKEIDEIQFKNLTDLISVEISYYELVDAAIEALVLDKKDVRNFLGVLKESNADSAKIILSRLYYLNAIGAWEATPALAEGIKLCSEKKDMLISLDDWLLMIETNAKSDIDTLPDKRGLNEMEIIKLMLAVCKELEDGKSEKNFQINAGNIFITPDQWQKFRKEEQSNNEIRLILEHRRPSYEWYLTPVSYLQFDDEENREYHICYSLSMLLLRILAGRSFRTWGEKISRLNNWYSLEKVLRISRYPSTGFLVLIAGALNYRYIYYKKIAEEWGVNLPLLPIEVEPIRTLGNFKKQLEVHFEKIKQRYTWQYSLPEVILINLDLFVESEGNFD</sequence>
<evidence type="ECO:0000259" key="1">
    <source>
        <dbReference type="Pfam" id="PF00078"/>
    </source>
</evidence>
<keyword evidence="3" id="KW-1185">Reference proteome</keyword>
<reference evidence="3" key="1">
    <citation type="journal article" date="2008" name="Genome Res.">
        <title>The genome of Pelotomaculum thermopropionicum reveals niche-associated evolution in anaerobic microbiota.</title>
        <authorList>
            <person name="Kosaka T."/>
            <person name="Kato S."/>
            <person name="Shimoyama T."/>
            <person name="Ishii S."/>
            <person name="Abe T."/>
            <person name="Watanabe K."/>
        </authorList>
    </citation>
    <scope>NUCLEOTIDE SEQUENCE [LARGE SCALE GENOMIC DNA]</scope>
    <source>
        <strain evidence="3">DSM 13744 / JCM 10971 / SI</strain>
    </source>
</reference>